<reference evidence="1" key="1">
    <citation type="journal article" date="2015" name="Proc. Natl. Acad. Sci. U.S.A.">
        <title>Networks of energetic and metabolic interactions define dynamics in microbial communities.</title>
        <authorList>
            <person name="Embree M."/>
            <person name="Liu J.K."/>
            <person name="Al-Bassam M.M."/>
            <person name="Zengler K."/>
        </authorList>
    </citation>
    <scope>NUCLEOTIDE SEQUENCE</scope>
</reference>
<comment type="caution">
    <text evidence="1">The sequence shown here is derived from an EMBL/GenBank/DDBJ whole genome shotgun (WGS) entry which is preliminary data.</text>
</comment>
<evidence type="ECO:0000313" key="1">
    <source>
        <dbReference type="EMBL" id="KUG19998.1"/>
    </source>
</evidence>
<proteinExistence type="predicted"/>
<dbReference type="AlphaFoldDB" id="A0A0W8FH00"/>
<sequence length="44" mass="4770">MSRTPPVNTGKPCRHQALSIISIDEPAIRSENPGLFQASRHCGP</sequence>
<accession>A0A0W8FH00</accession>
<name>A0A0W8FH00_9ZZZZ</name>
<gene>
    <name evidence="1" type="ORF">ASZ90_010267</name>
</gene>
<dbReference type="EMBL" id="LNQE01001236">
    <property type="protein sequence ID" value="KUG19998.1"/>
    <property type="molecule type" value="Genomic_DNA"/>
</dbReference>
<protein>
    <submittedName>
        <fullName evidence="1">Uncharacterized protein</fullName>
    </submittedName>
</protein>
<organism evidence="1">
    <name type="scientific">hydrocarbon metagenome</name>
    <dbReference type="NCBI Taxonomy" id="938273"/>
    <lineage>
        <taxon>unclassified sequences</taxon>
        <taxon>metagenomes</taxon>
        <taxon>ecological metagenomes</taxon>
    </lineage>
</organism>